<dbReference type="GeneID" id="24128797"/>
<dbReference type="AlphaFoldDB" id="A0A067CDM1"/>
<evidence type="ECO:0000313" key="3">
    <source>
        <dbReference type="Proteomes" id="UP000030745"/>
    </source>
</evidence>
<evidence type="ECO:0000313" key="2">
    <source>
        <dbReference type="EMBL" id="KDO28593.1"/>
    </source>
</evidence>
<dbReference type="Proteomes" id="UP000030745">
    <property type="component" value="Unassembled WGS sequence"/>
</dbReference>
<keyword evidence="3" id="KW-1185">Reference proteome</keyword>
<dbReference type="Pfam" id="PF13637">
    <property type="entry name" value="Ank_4"/>
    <property type="match status" value="1"/>
</dbReference>
<dbReference type="VEuPathDB" id="FungiDB:SPRG_06449"/>
<accession>A0A067CDM1</accession>
<gene>
    <name evidence="2" type="ORF">SPRG_06449</name>
</gene>
<proteinExistence type="predicted"/>
<evidence type="ECO:0000256" key="1">
    <source>
        <dbReference type="PROSITE-ProRule" id="PRU00023"/>
    </source>
</evidence>
<dbReference type="InterPro" id="IPR002110">
    <property type="entry name" value="Ankyrin_rpt"/>
</dbReference>
<organism evidence="2 3">
    <name type="scientific">Saprolegnia parasitica (strain CBS 223.65)</name>
    <dbReference type="NCBI Taxonomy" id="695850"/>
    <lineage>
        <taxon>Eukaryota</taxon>
        <taxon>Sar</taxon>
        <taxon>Stramenopiles</taxon>
        <taxon>Oomycota</taxon>
        <taxon>Saprolegniomycetes</taxon>
        <taxon>Saprolegniales</taxon>
        <taxon>Saprolegniaceae</taxon>
        <taxon>Saprolegnia</taxon>
    </lineage>
</organism>
<dbReference type="KEGG" id="spar:SPRG_06449"/>
<dbReference type="PANTHER" id="PTHR46586">
    <property type="entry name" value="ANKYRIN REPEAT-CONTAINING PROTEIN"/>
    <property type="match status" value="1"/>
</dbReference>
<dbReference type="PROSITE" id="PS50088">
    <property type="entry name" value="ANK_REPEAT"/>
    <property type="match status" value="1"/>
</dbReference>
<sequence>MATFRHVVLQQPDLAAIVFGYQFGVWEDVRPALFACKYLAAFDETSRCGGKHQLDASFYPTFTGTTEWTTRPISGESHELSRFARDDRLPLHVAIVEGQLELALRLLRYRPDLASEDAILLALKTDRLEIAAALLDQRDVLPTLHRQVNALELAALAEHEVLMVFAKAMARDDRHLLALLLRFRPDETQWPTASPAFKAPIAAAAWESLAFLYIHAPWFTHPCILDDAAATGNLAHVQQLHQGGASCSRKAMILAAARGHLDIVAFLHTHRWEGCDVLAMDYAAAHGHAHVVSFLHWYRTEGCTTEAMDLAAGNGHLEVVGFLHHHRREGCTVKALDAAIANGHDTVVRFLVEHRTEGASPNALDVAVEKGHTDIVAFLLGRDAFLPSTREHVVRIAVENGHVRTAELLLSLGYPFPTTCDLTAAIQTPDAIDLLALTTTHGLPWQASWMDAACTTDRLDLVDYLHTHSVAGCTTLALENAIQHRAWTVVAFLLAHRTEGGGLEAVRYALQHGAFDVVDQLWARRPWLRDNSLLETAIEASPAATAFVLAAGLGDIKHSLLRISSLPFCVTESKLLLQHVVHTTTSIDHLVAILVELYAAPLRPIKPVLDVLAAELVRHVRLSLCDLRRVPCIDARAAVLLQQGAIVEWAFALGVAHVWSLDASVVAAWTGDWLAVVHDAELTGLLRALTTSTL</sequence>
<dbReference type="PANTHER" id="PTHR46586:SF3">
    <property type="entry name" value="ANKYRIN REPEAT-CONTAINING PROTEIN"/>
    <property type="match status" value="1"/>
</dbReference>
<keyword evidence="1" id="KW-0040">ANK repeat</keyword>
<reference evidence="2 3" key="1">
    <citation type="journal article" date="2013" name="PLoS Genet.">
        <title>Distinctive expansion of potential virulence genes in the genome of the oomycete fish pathogen Saprolegnia parasitica.</title>
        <authorList>
            <person name="Jiang R.H."/>
            <person name="de Bruijn I."/>
            <person name="Haas B.J."/>
            <person name="Belmonte R."/>
            <person name="Lobach L."/>
            <person name="Christie J."/>
            <person name="van den Ackerveken G."/>
            <person name="Bottin A."/>
            <person name="Bulone V."/>
            <person name="Diaz-Moreno S.M."/>
            <person name="Dumas B."/>
            <person name="Fan L."/>
            <person name="Gaulin E."/>
            <person name="Govers F."/>
            <person name="Grenville-Briggs L.J."/>
            <person name="Horner N.R."/>
            <person name="Levin J.Z."/>
            <person name="Mammella M."/>
            <person name="Meijer H.J."/>
            <person name="Morris P."/>
            <person name="Nusbaum C."/>
            <person name="Oome S."/>
            <person name="Phillips A.J."/>
            <person name="van Rooyen D."/>
            <person name="Rzeszutek E."/>
            <person name="Saraiva M."/>
            <person name="Secombes C.J."/>
            <person name="Seidl M.F."/>
            <person name="Snel B."/>
            <person name="Stassen J.H."/>
            <person name="Sykes S."/>
            <person name="Tripathy S."/>
            <person name="van den Berg H."/>
            <person name="Vega-Arreguin J.C."/>
            <person name="Wawra S."/>
            <person name="Young S.K."/>
            <person name="Zeng Q."/>
            <person name="Dieguez-Uribeondo J."/>
            <person name="Russ C."/>
            <person name="Tyler B.M."/>
            <person name="van West P."/>
        </authorList>
    </citation>
    <scope>NUCLEOTIDE SEQUENCE [LARGE SCALE GENOMIC DNA]</scope>
    <source>
        <strain evidence="2 3">CBS 223.65</strain>
    </source>
</reference>
<feature type="repeat" description="ANK" evidence="1">
    <location>
        <begin position="86"/>
        <end position="118"/>
    </location>
</feature>
<dbReference type="SUPFAM" id="SSF48403">
    <property type="entry name" value="Ankyrin repeat"/>
    <property type="match status" value="1"/>
</dbReference>
<dbReference type="SMART" id="SM00248">
    <property type="entry name" value="ANK"/>
    <property type="match status" value="5"/>
</dbReference>
<protein>
    <submittedName>
        <fullName evidence="2">Uncharacterized protein</fullName>
    </submittedName>
</protein>
<dbReference type="RefSeq" id="XP_012200656.1">
    <property type="nucleotide sequence ID" value="XM_012345266.1"/>
</dbReference>
<dbReference type="InterPro" id="IPR036770">
    <property type="entry name" value="Ankyrin_rpt-contain_sf"/>
</dbReference>
<dbReference type="InterPro" id="IPR052050">
    <property type="entry name" value="SecEffector_AnkRepeat"/>
</dbReference>
<dbReference type="Gene3D" id="1.25.40.20">
    <property type="entry name" value="Ankyrin repeat-containing domain"/>
    <property type="match status" value="2"/>
</dbReference>
<dbReference type="Pfam" id="PF12796">
    <property type="entry name" value="Ank_2"/>
    <property type="match status" value="1"/>
</dbReference>
<dbReference type="EMBL" id="KK583210">
    <property type="protein sequence ID" value="KDO28593.1"/>
    <property type="molecule type" value="Genomic_DNA"/>
</dbReference>
<name>A0A067CDM1_SAPPC</name>